<dbReference type="PANTHER" id="PTHR23279:SF36">
    <property type="entry name" value="DEFECTIVE PROBOSCIS EXTENSION RESPONSE 9, ISOFORM A"/>
    <property type="match status" value="1"/>
</dbReference>
<name>A0A8S3TKK8_MYTED</name>
<feature type="domain" description="Ig-like" evidence="1">
    <location>
        <begin position="44"/>
        <end position="139"/>
    </location>
</feature>
<dbReference type="Proteomes" id="UP000683360">
    <property type="component" value="Unassembled WGS sequence"/>
</dbReference>
<dbReference type="InterPro" id="IPR013098">
    <property type="entry name" value="Ig_I-set"/>
</dbReference>
<sequence length="318" mass="36135">MMIRNGRLYKISRIISLQYYIVEAVLFLTSWSALSVKGLQANVPLFEPRENNVSFFAGDTATLLCSVTGLQTRFVVWRRTSEPNPLTIGDFVYSPDDRITIRRVEDKNEWNLIIKDVQIADAGIYECAVSSREKYKRLVLLRVNGTSRRFNSKGSAYDKDKDSIKSQVLMSGQRFVSKGQTILLTCNATGEDFAPDGVDWFINGHKVNHQTMPRVRIYDPVVDNNKRTLLSTLEIRRSIMNDKGIYVCRGPEQRTGSLTVHILDEEKSSIDKRGDGSPSHGYVSDSAIPCCSFKWSKQCSIIFFCLSATWFTHAWFVT</sequence>
<accession>A0A8S3TKK8</accession>
<dbReference type="PROSITE" id="PS50835">
    <property type="entry name" value="IG_LIKE"/>
    <property type="match status" value="2"/>
</dbReference>
<evidence type="ECO:0000313" key="2">
    <source>
        <dbReference type="EMBL" id="CAG2230354.1"/>
    </source>
</evidence>
<dbReference type="SMART" id="SM00409">
    <property type="entry name" value="IG"/>
    <property type="match status" value="2"/>
</dbReference>
<gene>
    <name evidence="2" type="ORF">MEDL_43214</name>
</gene>
<dbReference type="SMART" id="SM00408">
    <property type="entry name" value="IGc2"/>
    <property type="match status" value="2"/>
</dbReference>
<dbReference type="InterPro" id="IPR003598">
    <property type="entry name" value="Ig_sub2"/>
</dbReference>
<reference evidence="2" key="1">
    <citation type="submission" date="2021-03" db="EMBL/GenBank/DDBJ databases">
        <authorList>
            <person name="Bekaert M."/>
        </authorList>
    </citation>
    <scope>NUCLEOTIDE SEQUENCE</scope>
</reference>
<dbReference type="GO" id="GO:0050808">
    <property type="term" value="P:synapse organization"/>
    <property type="evidence" value="ECO:0007669"/>
    <property type="project" value="TreeGrafter"/>
</dbReference>
<dbReference type="SUPFAM" id="SSF48726">
    <property type="entry name" value="Immunoglobulin"/>
    <property type="match status" value="2"/>
</dbReference>
<dbReference type="OrthoDB" id="8049355at2759"/>
<dbReference type="InterPro" id="IPR007110">
    <property type="entry name" value="Ig-like_dom"/>
</dbReference>
<dbReference type="InterPro" id="IPR003599">
    <property type="entry name" value="Ig_sub"/>
</dbReference>
<dbReference type="InterPro" id="IPR013783">
    <property type="entry name" value="Ig-like_fold"/>
</dbReference>
<protein>
    <recommendedName>
        <fullName evidence="1">Ig-like domain-containing protein</fullName>
    </recommendedName>
</protein>
<dbReference type="PANTHER" id="PTHR23279">
    <property type="entry name" value="DEFECTIVE PROBOSCIS EXTENSION RESPONSE DPR -RELATED"/>
    <property type="match status" value="1"/>
</dbReference>
<evidence type="ECO:0000313" key="3">
    <source>
        <dbReference type="Proteomes" id="UP000683360"/>
    </source>
</evidence>
<dbReference type="GO" id="GO:0032589">
    <property type="term" value="C:neuron projection membrane"/>
    <property type="evidence" value="ECO:0007669"/>
    <property type="project" value="TreeGrafter"/>
</dbReference>
<dbReference type="InterPro" id="IPR036179">
    <property type="entry name" value="Ig-like_dom_sf"/>
</dbReference>
<dbReference type="EMBL" id="CAJPWZ010002063">
    <property type="protein sequence ID" value="CAG2230354.1"/>
    <property type="molecule type" value="Genomic_DNA"/>
</dbReference>
<organism evidence="2 3">
    <name type="scientific">Mytilus edulis</name>
    <name type="common">Blue mussel</name>
    <dbReference type="NCBI Taxonomy" id="6550"/>
    <lineage>
        <taxon>Eukaryota</taxon>
        <taxon>Metazoa</taxon>
        <taxon>Spiralia</taxon>
        <taxon>Lophotrochozoa</taxon>
        <taxon>Mollusca</taxon>
        <taxon>Bivalvia</taxon>
        <taxon>Autobranchia</taxon>
        <taxon>Pteriomorphia</taxon>
        <taxon>Mytilida</taxon>
        <taxon>Mytiloidea</taxon>
        <taxon>Mytilidae</taxon>
        <taxon>Mytilinae</taxon>
        <taxon>Mytilus</taxon>
    </lineage>
</organism>
<keyword evidence="3" id="KW-1185">Reference proteome</keyword>
<dbReference type="AlphaFoldDB" id="A0A8S3TKK8"/>
<dbReference type="InterPro" id="IPR013106">
    <property type="entry name" value="Ig_V-set"/>
</dbReference>
<dbReference type="Gene3D" id="2.60.40.10">
    <property type="entry name" value="Immunoglobulins"/>
    <property type="match status" value="2"/>
</dbReference>
<dbReference type="InterPro" id="IPR037448">
    <property type="entry name" value="Zig-8"/>
</dbReference>
<dbReference type="SMART" id="SM00406">
    <property type="entry name" value="IGv"/>
    <property type="match status" value="1"/>
</dbReference>
<feature type="domain" description="Ig-like" evidence="1">
    <location>
        <begin position="176"/>
        <end position="259"/>
    </location>
</feature>
<evidence type="ECO:0000259" key="1">
    <source>
        <dbReference type="PROSITE" id="PS50835"/>
    </source>
</evidence>
<proteinExistence type="predicted"/>
<comment type="caution">
    <text evidence="2">The sequence shown here is derived from an EMBL/GenBank/DDBJ whole genome shotgun (WGS) entry which is preliminary data.</text>
</comment>
<dbReference type="Pfam" id="PF07679">
    <property type="entry name" value="I-set"/>
    <property type="match status" value="2"/>
</dbReference>